<comment type="caution">
    <text evidence="2">The sequence shown here is derived from an EMBL/GenBank/DDBJ whole genome shotgun (WGS) entry which is preliminary data.</text>
</comment>
<evidence type="ECO:0000313" key="2">
    <source>
        <dbReference type="EMBL" id="HIQ95152.1"/>
    </source>
</evidence>
<dbReference type="PANTHER" id="PTHR33164">
    <property type="entry name" value="TRANSCRIPTIONAL REGULATOR, MARR FAMILY"/>
    <property type="match status" value="1"/>
</dbReference>
<dbReference type="InterPro" id="IPR036390">
    <property type="entry name" value="WH_DNA-bd_sf"/>
</dbReference>
<reference evidence="2" key="1">
    <citation type="submission" date="2020-10" db="EMBL/GenBank/DDBJ databases">
        <authorList>
            <person name="Gilroy R."/>
        </authorList>
    </citation>
    <scope>NUCLEOTIDE SEQUENCE</scope>
    <source>
        <strain evidence="2">ChiSjej3B21-11622</strain>
    </source>
</reference>
<dbReference type="Pfam" id="PF12802">
    <property type="entry name" value="MarR_2"/>
    <property type="match status" value="1"/>
</dbReference>
<dbReference type="GO" id="GO:0006950">
    <property type="term" value="P:response to stress"/>
    <property type="evidence" value="ECO:0007669"/>
    <property type="project" value="TreeGrafter"/>
</dbReference>
<dbReference type="InterPro" id="IPR000835">
    <property type="entry name" value="HTH_MarR-typ"/>
</dbReference>
<dbReference type="GO" id="GO:0003700">
    <property type="term" value="F:DNA-binding transcription factor activity"/>
    <property type="evidence" value="ECO:0007669"/>
    <property type="project" value="InterPro"/>
</dbReference>
<dbReference type="EMBL" id="DVFT01000017">
    <property type="protein sequence ID" value="HIQ95152.1"/>
    <property type="molecule type" value="Genomic_DNA"/>
</dbReference>
<dbReference type="InterPro" id="IPR036388">
    <property type="entry name" value="WH-like_DNA-bd_sf"/>
</dbReference>
<organism evidence="2 3">
    <name type="scientific">Candidatus Limivivens merdigallinarum</name>
    <dbReference type="NCBI Taxonomy" id="2840859"/>
    <lineage>
        <taxon>Bacteria</taxon>
        <taxon>Bacillati</taxon>
        <taxon>Bacillota</taxon>
        <taxon>Clostridia</taxon>
        <taxon>Lachnospirales</taxon>
        <taxon>Lachnospiraceae</taxon>
        <taxon>Lachnospiraceae incertae sedis</taxon>
        <taxon>Candidatus Limivivens</taxon>
    </lineage>
</organism>
<evidence type="ECO:0000259" key="1">
    <source>
        <dbReference type="PROSITE" id="PS50995"/>
    </source>
</evidence>
<dbReference type="PROSITE" id="PS50995">
    <property type="entry name" value="HTH_MARR_2"/>
    <property type="match status" value="1"/>
</dbReference>
<proteinExistence type="predicted"/>
<dbReference type="PANTHER" id="PTHR33164:SF89">
    <property type="entry name" value="MARR FAMILY REGULATORY PROTEIN"/>
    <property type="match status" value="1"/>
</dbReference>
<evidence type="ECO:0000313" key="3">
    <source>
        <dbReference type="Proteomes" id="UP000886886"/>
    </source>
</evidence>
<reference evidence="2" key="2">
    <citation type="journal article" date="2021" name="PeerJ">
        <title>Extensive microbial diversity within the chicken gut microbiome revealed by metagenomics and culture.</title>
        <authorList>
            <person name="Gilroy R."/>
            <person name="Ravi A."/>
            <person name="Getino M."/>
            <person name="Pursley I."/>
            <person name="Horton D.L."/>
            <person name="Alikhan N.F."/>
            <person name="Baker D."/>
            <person name="Gharbi K."/>
            <person name="Hall N."/>
            <person name="Watson M."/>
            <person name="Adriaenssens E.M."/>
            <person name="Foster-Nyarko E."/>
            <person name="Jarju S."/>
            <person name="Secka A."/>
            <person name="Antonio M."/>
            <person name="Oren A."/>
            <person name="Chaudhuri R.R."/>
            <person name="La Ragione R."/>
            <person name="Hildebrand F."/>
            <person name="Pallen M.J."/>
        </authorList>
    </citation>
    <scope>NUCLEOTIDE SEQUENCE</scope>
    <source>
        <strain evidence="2">ChiSjej3B21-11622</strain>
    </source>
</reference>
<feature type="domain" description="HTH marR-type" evidence="1">
    <location>
        <begin position="4"/>
        <end position="137"/>
    </location>
</feature>
<dbReference type="SMART" id="SM00347">
    <property type="entry name" value="HTH_MARR"/>
    <property type="match status" value="1"/>
</dbReference>
<dbReference type="PRINTS" id="PR00598">
    <property type="entry name" value="HTHMARR"/>
</dbReference>
<dbReference type="InterPro" id="IPR039422">
    <property type="entry name" value="MarR/SlyA-like"/>
</dbReference>
<gene>
    <name evidence="2" type="ORF">IAB26_01180</name>
</gene>
<dbReference type="SUPFAM" id="SSF46785">
    <property type="entry name" value="Winged helix' DNA-binding domain"/>
    <property type="match status" value="1"/>
</dbReference>
<dbReference type="Proteomes" id="UP000886886">
    <property type="component" value="Unassembled WGS sequence"/>
</dbReference>
<sequence length="149" mass="17135">MDNIIDFLINLRRIIQLYESMLKEICKDYQLTLAEATIISFLHNNPGKDTAADIVEFRRMQKSNVSAAVESLYQRGLLDRSQDQEDRRKIHLTLTASASPIVKTIDGLIKEFRGELFCGITEEELNAFFDINKKIKDNTILATERRGLK</sequence>
<dbReference type="AlphaFoldDB" id="A0A9D1CZN3"/>
<protein>
    <submittedName>
        <fullName evidence="2">MarR family transcriptional regulator</fullName>
    </submittedName>
</protein>
<dbReference type="Gene3D" id="1.10.10.10">
    <property type="entry name" value="Winged helix-like DNA-binding domain superfamily/Winged helix DNA-binding domain"/>
    <property type="match status" value="1"/>
</dbReference>
<accession>A0A9D1CZN3</accession>
<name>A0A9D1CZN3_9FIRM</name>